<dbReference type="EMBL" id="AFWV01000004">
    <property type="protein sequence ID" value="EGV19353.1"/>
    <property type="molecule type" value="Genomic_DNA"/>
</dbReference>
<proteinExistence type="predicted"/>
<dbReference type="STRING" id="768671.ThimaDRAFT_1497"/>
<accession>F9U995</accession>
<feature type="region of interest" description="Disordered" evidence="1">
    <location>
        <begin position="170"/>
        <end position="235"/>
    </location>
</feature>
<evidence type="ECO:0000256" key="1">
    <source>
        <dbReference type="SAM" id="MobiDB-lite"/>
    </source>
</evidence>
<keyword evidence="3" id="KW-1185">Reference proteome</keyword>
<organism evidence="2 3">
    <name type="scientific">Thiocapsa marina 5811</name>
    <dbReference type="NCBI Taxonomy" id="768671"/>
    <lineage>
        <taxon>Bacteria</taxon>
        <taxon>Pseudomonadati</taxon>
        <taxon>Pseudomonadota</taxon>
        <taxon>Gammaproteobacteria</taxon>
        <taxon>Chromatiales</taxon>
        <taxon>Chromatiaceae</taxon>
        <taxon>Thiocapsa</taxon>
    </lineage>
</organism>
<feature type="compositionally biased region" description="Low complexity" evidence="1">
    <location>
        <begin position="195"/>
        <end position="205"/>
    </location>
</feature>
<name>F9U995_9GAMM</name>
<dbReference type="AlphaFoldDB" id="F9U995"/>
<sequence length="235" mass="24617">MERSLSRFAPLGGHFVPDHRAACHAGFGFIMRGFSTERQHRGGASRVSSLLLTAICMCFATTAAYAESVQTATQGQFAVELAGKLGHKTTASDSNGAVELLKNLNIVPGLGPDAVWKPSEPATTKFVADIQAAVQMLLKGVALDVGVSPPPTLDLFVFELPPAPQKIVFPAQNKTDRSSSATGIPDRQETVVVDPPTQAGMTPAPMTAPPPAAFSPADLETAVDRKSTGSPTQPK</sequence>
<evidence type="ECO:0000313" key="3">
    <source>
        <dbReference type="Proteomes" id="UP000005459"/>
    </source>
</evidence>
<evidence type="ECO:0000313" key="2">
    <source>
        <dbReference type="EMBL" id="EGV19353.1"/>
    </source>
</evidence>
<gene>
    <name evidence="2" type="ORF">ThimaDRAFT_1497</name>
</gene>
<reference evidence="2 3" key="1">
    <citation type="submission" date="2011-06" db="EMBL/GenBank/DDBJ databases">
        <title>The draft genome of Thiocapsa marina 5811.</title>
        <authorList>
            <consortium name="US DOE Joint Genome Institute (JGI-PGF)"/>
            <person name="Lucas S."/>
            <person name="Han J."/>
            <person name="Cheng J.-F."/>
            <person name="Goodwin L."/>
            <person name="Pitluck S."/>
            <person name="Peters L."/>
            <person name="Land M.L."/>
            <person name="Hauser L."/>
            <person name="Vogl K."/>
            <person name="Liu Z."/>
            <person name="Imhoff J."/>
            <person name="Thiel V."/>
            <person name="Frigaard N.-U."/>
            <person name="Bryant D."/>
            <person name="Woyke T.J."/>
        </authorList>
    </citation>
    <scope>NUCLEOTIDE SEQUENCE [LARGE SCALE GENOMIC DNA]</scope>
    <source>
        <strain evidence="2 3">5811</strain>
    </source>
</reference>
<protein>
    <submittedName>
        <fullName evidence="2">Uncharacterized protein</fullName>
    </submittedName>
</protein>
<dbReference type="Proteomes" id="UP000005459">
    <property type="component" value="Unassembled WGS sequence"/>
</dbReference>